<dbReference type="EMBL" id="JXTC01000118">
    <property type="protein sequence ID" value="PON87334.1"/>
    <property type="molecule type" value="Genomic_DNA"/>
</dbReference>
<dbReference type="AlphaFoldDB" id="A0A2P5EP68"/>
<dbReference type="InParanoid" id="A0A2P5EP68"/>
<reference evidence="2" key="1">
    <citation type="submission" date="2016-06" db="EMBL/GenBank/DDBJ databases">
        <title>Parallel loss of symbiosis genes in relatives of nitrogen-fixing non-legume Parasponia.</title>
        <authorList>
            <person name="Van Velzen R."/>
            <person name="Holmer R."/>
            <person name="Bu F."/>
            <person name="Rutten L."/>
            <person name="Van Zeijl A."/>
            <person name="Liu W."/>
            <person name="Santuari L."/>
            <person name="Cao Q."/>
            <person name="Sharma T."/>
            <person name="Shen D."/>
            <person name="Roswanjaya Y."/>
            <person name="Wardhani T."/>
            <person name="Kalhor M.S."/>
            <person name="Jansen J."/>
            <person name="Van den Hoogen J."/>
            <person name="Gungor B."/>
            <person name="Hartog M."/>
            <person name="Hontelez J."/>
            <person name="Verver J."/>
            <person name="Yang W.-C."/>
            <person name="Schijlen E."/>
            <person name="Repin R."/>
            <person name="Schilthuizen M."/>
            <person name="Schranz E."/>
            <person name="Heidstra R."/>
            <person name="Miyata K."/>
            <person name="Fedorova E."/>
            <person name="Kohlen W."/>
            <person name="Bisseling T."/>
            <person name="Smit S."/>
            <person name="Geurts R."/>
        </authorList>
    </citation>
    <scope>NUCLEOTIDE SEQUENCE [LARGE SCALE GENOMIC DNA]</scope>
    <source>
        <strain evidence="2">cv. RG33-2</strain>
    </source>
</reference>
<gene>
    <name evidence="1" type="ORF">TorRG33x02_168260</name>
</gene>
<name>A0A2P5EP68_TREOI</name>
<comment type="caution">
    <text evidence="1">The sequence shown here is derived from an EMBL/GenBank/DDBJ whole genome shotgun (WGS) entry which is preliminary data.</text>
</comment>
<proteinExistence type="predicted"/>
<accession>A0A2P5EP68</accession>
<protein>
    <submittedName>
        <fullName evidence="1">Uncharacterized protein</fullName>
    </submittedName>
</protein>
<evidence type="ECO:0000313" key="2">
    <source>
        <dbReference type="Proteomes" id="UP000237000"/>
    </source>
</evidence>
<keyword evidence="2" id="KW-1185">Reference proteome</keyword>
<evidence type="ECO:0000313" key="1">
    <source>
        <dbReference type="EMBL" id="PON87334.1"/>
    </source>
</evidence>
<sequence>MVMPHNLIWVFDDDILSSEKVGDVGRPGSLFKPVRTGFALGHRGAWKTPKLRLAHHVHCLYSQLVFGIELGCGTPQILIFE</sequence>
<organism evidence="1 2">
    <name type="scientific">Trema orientale</name>
    <name type="common">Charcoal tree</name>
    <name type="synonym">Celtis orientalis</name>
    <dbReference type="NCBI Taxonomy" id="63057"/>
    <lineage>
        <taxon>Eukaryota</taxon>
        <taxon>Viridiplantae</taxon>
        <taxon>Streptophyta</taxon>
        <taxon>Embryophyta</taxon>
        <taxon>Tracheophyta</taxon>
        <taxon>Spermatophyta</taxon>
        <taxon>Magnoliopsida</taxon>
        <taxon>eudicotyledons</taxon>
        <taxon>Gunneridae</taxon>
        <taxon>Pentapetalae</taxon>
        <taxon>rosids</taxon>
        <taxon>fabids</taxon>
        <taxon>Rosales</taxon>
        <taxon>Cannabaceae</taxon>
        <taxon>Trema</taxon>
    </lineage>
</organism>
<dbReference type="Proteomes" id="UP000237000">
    <property type="component" value="Unassembled WGS sequence"/>
</dbReference>